<feature type="transmembrane region" description="Helical" evidence="10">
    <location>
        <begin position="156"/>
        <end position="175"/>
    </location>
</feature>
<feature type="transmembrane region" description="Helical" evidence="10">
    <location>
        <begin position="273"/>
        <end position="294"/>
    </location>
</feature>
<feature type="transmembrane region" description="Helical" evidence="10">
    <location>
        <begin position="74"/>
        <end position="96"/>
    </location>
</feature>
<organism evidence="14 15">
    <name type="scientific">Thermovibrio ammonificans (strain DSM 15698 / JCM 12110 / HB-1)</name>
    <dbReference type="NCBI Taxonomy" id="648996"/>
    <lineage>
        <taxon>Bacteria</taxon>
        <taxon>Pseudomonadati</taxon>
        <taxon>Aquificota</taxon>
        <taxon>Aquificia</taxon>
        <taxon>Desulfurobacteriales</taxon>
        <taxon>Desulfurobacteriaceae</taxon>
        <taxon>Thermovibrio</taxon>
    </lineage>
</organism>
<feature type="transmembrane region" description="Helical" evidence="10">
    <location>
        <begin position="187"/>
        <end position="210"/>
    </location>
</feature>
<dbReference type="HAMAP" id="MF_01465">
    <property type="entry name" value="SecY"/>
    <property type="match status" value="1"/>
</dbReference>
<gene>
    <name evidence="10" type="primary">secY</name>
    <name evidence="14" type="ordered locus">Theam_0277</name>
</gene>
<feature type="transmembrane region" description="Helical" evidence="10">
    <location>
        <begin position="314"/>
        <end position="334"/>
    </location>
</feature>
<comment type="similarity">
    <text evidence="2 10 13">Belongs to the SecY/SEC61-alpha family.</text>
</comment>
<dbReference type="SUPFAM" id="SSF103491">
    <property type="entry name" value="Preprotein translocase SecY subunit"/>
    <property type="match status" value="1"/>
</dbReference>
<feature type="transmembrane region" description="Helical" evidence="10">
    <location>
        <begin position="117"/>
        <end position="136"/>
    </location>
</feature>
<keyword evidence="5 10" id="KW-0653">Protein transport</keyword>
<dbReference type="GO" id="GO:0006605">
    <property type="term" value="P:protein targeting"/>
    <property type="evidence" value="ECO:0007669"/>
    <property type="project" value="UniProtKB-UniRule"/>
</dbReference>
<dbReference type="Pfam" id="PF00344">
    <property type="entry name" value="SecY"/>
    <property type="match status" value="1"/>
</dbReference>
<keyword evidence="6 10" id="KW-1133">Transmembrane helix</keyword>
<dbReference type="PROSITE" id="PS00755">
    <property type="entry name" value="SECY_1"/>
    <property type="match status" value="1"/>
</dbReference>
<keyword evidence="15" id="KW-1185">Reference proteome</keyword>
<dbReference type="PIRSF" id="PIRSF004557">
    <property type="entry name" value="SecY"/>
    <property type="match status" value="1"/>
</dbReference>
<dbReference type="GO" id="GO:0065002">
    <property type="term" value="P:intracellular protein transmembrane transport"/>
    <property type="evidence" value="ECO:0007669"/>
    <property type="project" value="UniProtKB-UniRule"/>
</dbReference>
<comment type="subcellular location">
    <subcellularLocation>
        <location evidence="10">Cell inner membrane</location>
        <topology evidence="10">Multi-pass membrane protein</topology>
    </subcellularLocation>
    <subcellularLocation>
        <location evidence="1 12">Membrane</location>
        <topology evidence="1 12">Multi-pass membrane protein</topology>
    </subcellularLocation>
</comment>
<dbReference type="GO" id="GO:0005886">
    <property type="term" value="C:plasma membrane"/>
    <property type="evidence" value="ECO:0007669"/>
    <property type="project" value="UniProtKB-SubCell"/>
</dbReference>
<keyword evidence="8 10" id="KW-0472">Membrane</keyword>
<evidence type="ECO:0000256" key="13">
    <source>
        <dbReference type="RuleBase" id="RU004349"/>
    </source>
</evidence>
<dbReference type="NCBIfam" id="TIGR00967">
    <property type="entry name" value="3a0501s007"/>
    <property type="match status" value="1"/>
</dbReference>
<evidence type="ECO:0000256" key="4">
    <source>
        <dbReference type="ARBA" id="ARBA00022692"/>
    </source>
</evidence>
<dbReference type="eggNOG" id="COG0201">
    <property type="taxonomic scope" value="Bacteria"/>
</dbReference>
<sequence length="444" mass="48540">MNLSKIFANVTAVPELRRRFLFTLALLAVFRLGAHIPVPGINVEALVDFFQRAQGTVFGMMDIFSGGALRKLTIFALGVMPYISSSIIMQLLTVAIPSIEKLAKEEGEYGRRKINQYTRYGAVLLAFIQALGIAIGLESMTSPTGVPIVPNPGFTFLFVTVTTLTAGSTFLMWLGEKITEKGIGNGMSLLIFAGIVASIPSAVIRVLTMVKSGDMSLFKLLTVVAIIVLMIAAIVYIQEAERRVPLQYARRTVGRQAVGRYTSYLPIKLNPAGVIPIIFAASILMFPATVVRFIHNPIAQSIYEALQPGTTLYLVVYGALIFFFTYFYTAIVFNPEEIAENLNKAGGFIPGVRAGTDTAKYLDRIVSRLTFAGAVFLTLVALIPMIIVQKMNLPFYFGGTAILIVVGVALDTLKRMEAFALMLSYEGFLGRRRRKMRLGAGGSR</sequence>
<dbReference type="Proteomes" id="UP000006362">
    <property type="component" value="Chromosome"/>
</dbReference>
<protein>
    <recommendedName>
        <fullName evidence="9 10">Protein translocase subunit SecY</fullName>
    </recommendedName>
</protein>
<evidence type="ECO:0000256" key="1">
    <source>
        <dbReference type="ARBA" id="ARBA00004141"/>
    </source>
</evidence>
<dbReference type="HOGENOM" id="CLU_030313_0_2_0"/>
<evidence type="ECO:0000256" key="5">
    <source>
        <dbReference type="ARBA" id="ARBA00022927"/>
    </source>
</evidence>
<evidence type="ECO:0000256" key="12">
    <source>
        <dbReference type="RuleBase" id="RU003484"/>
    </source>
</evidence>
<keyword evidence="10" id="KW-0997">Cell inner membrane</keyword>
<dbReference type="STRING" id="648996.Theam_0277"/>
<evidence type="ECO:0000256" key="8">
    <source>
        <dbReference type="ARBA" id="ARBA00023136"/>
    </source>
</evidence>
<dbReference type="InterPro" id="IPR030659">
    <property type="entry name" value="SecY_CS"/>
</dbReference>
<keyword evidence="4 10" id="KW-0812">Transmembrane</keyword>
<feature type="transmembrane region" description="Helical" evidence="10">
    <location>
        <begin position="393"/>
        <end position="413"/>
    </location>
</feature>
<feature type="transmembrane region" description="Helical" evidence="10">
    <location>
        <begin position="20"/>
        <end position="38"/>
    </location>
</feature>
<dbReference type="PROSITE" id="PS00756">
    <property type="entry name" value="SECY_2"/>
    <property type="match status" value="1"/>
</dbReference>
<comment type="function">
    <text evidence="10 11">The central subunit of the protein translocation channel SecYEG. Consists of two halves formed by TMs 1-5 and 6-10. These two domains form a lateral gate at the front which open onto the bilayer between TMs 2 and 7, and are clamped together by SecE at the back. The channel is closed by both a pore ring composed of hydrophobic SecY resides and a short helix (helix 2A) on the extracellular side of the membrane which forms a plug. The plug probably moves laterally to allow the channel to open. The ring and the pore may move independently.</text>
</comment>
<evidence type="ECO:0000256" key="2">
    <source>
        <dbReference type="ARBA" id="ARBA00005751"/>
    </source>
</evidence>
<evidence type="ECO:0000256" key="3">
    <source>
        <dbReference type="ARBA" id="ARBA00022448"/>
    </source>
</evidence>
<dbReference type="Gene3D" id="1.10.3370.10">
    <property type="entry name" value="SecY subunit domain"/>
    <property type="match status" value="1"/>
</dbReference>
<reference evidence="14" key="1">
    <citation type="submission" date="2011-01" db="EMBL/GenBank/DDBJ databases">
        <title>Complete sequence of chromosome of Thermovibrio ammonificans HB-1.</title>
        <authorList>
            <consortium name="US DOE Joint Genome Institute"/>
            <person name="Lucas S."/>
            <person name="Copeland A."/>
            <person name="Lapidus A."/>
            <person name="Cheng J.-F."/>
            <person name="Goodwin L."/>
            <person name="Pitluck S."/>
            <person name="Davenport K."/>
            <person name="Detter J.C."/>
            <person name="Han C."/>
            <person name="Tapia R."/>
            <person name="Land M."/>
            <person name="Hauser L."/>
            <person name="Kyrpides N."/>
            <person name="Ivanova N."/>
            <person name="Ovchinnikova G."/>
            <person name="Vetriani C."/>
            <person name="Woyke T."/>
        </authorList>
    </citation>
    <scope>NUCLEOTIDE SEQUENCE [LARGE SCALE GENOMIC DNA]</scope>
    <source>
        <strain evidence="14">HB-1</strain>
    </source>
</reference>
<keyword evidence="10" id="KW-1003">Cell membrane</keyword>
<dbReference type="PRINTS" id="PR00303">
    <property type="entry name" value="SECYTRNLCASE"/>
</dbReference>
<dbReference type="FunFam" id="1.10.3370.10:FF:000001">
    <property type="entry name" value="Preprotein translocase subunit SecY"/>
    <property type="match status" value="1"/>
</dbReference>
<dbReference type="KEGG" id="tam:Theam_0277"/>
<evidence type="ECO:0000256" key="7">
    <source>
        <dbReference type="ARBA" id="ARBA00023010"/>
    </source>
</evidence>
<evidence type="ECO:0000256" key="6">
    <source>
        <dbReference type="ARBA" id="ARBA00022989"/>
    </source>
</evidence>
<evidence type="ECO:0000256" key="9">
    <source>
        <dbReference type="ARBA" id="ARBA00039733"/>
    </source>
</evidence>
<dbReference type="InterPro" id="IPR026593">
    <property type="entry name" value="SecY"/>
</dbReference>
<proteinExistence type="inferred from homology"/>
<dbReference type="InterPro" id="IPR002208">
    <property type="entry name" value="SecY/SEC61-alpha"/>
</dbReference>
<feature type="transmembrane region" description="Helical" evidence="10">
    <location>
        <begin position="369"/>
        <end position="387"/>
    </location>
</feature>
<comment type="subunit">
    <text evidence="10">Component of the Sec protein translocase complex. Heterotrimer consisting of SecY, SecE and SecG subunits. The heterotrimers can form oligomers, although 1 heterotrimer is thought to be able to translocate proteins. Interacts with the ribosome. Interacts with SecDF, and other proteins may be involved. Interacts with SecA.</text>
</comment>
<evidence type="ECO:0000313" key="15">
    <source>
        <dbReference type="Proteomes" id="UP000006362"/>
    </source>
</evidence>
<keyword evidence="7 10" id="KW-0811">Translocation</keyword>
<feature type="transmembrane region" description="Helical" evidence="10">
    <location>
        <begin position="216"/>
        <end position="237"/>
    </location>
</feature>
<dbReference type="EMBL" id="CP002444">
    <property type="protein sequence ID" value="ADU96250.1"/>
    <property type="molecule type" value="Genomic_DNA"/>
</dbReference>
<dbReference type="InterPro" id="IPR023201">
    <property type="entry name" value="SecY_dom_sf"/>
</dbReference>
<keyword evidence="3 10" id="KW-0813">Transport</keyword>
<dbReference type="GO" id="GO:0043952">
    <property type="term" value="P:protein transport by the Sec complex"/>
    <property type="evidence" value="ECO:0007669"/>
    <property type="project" value="UniProtKB-UniRule"/>
</dbReference>
<accession>E8T4B5</accession>
<name>E8T4B5_THEA1</name>
<dbReference type="OrthoDB" id="9809248at2"/>
<dbReference type="AlphaFoldDB" id="E8T4B5"/>
<dbReference type="RefSeq" id="WP_013537036.1">
    <property type="nucleotide sequence ID" value="NC_014926.1"/>
</dbReference>
<dbReference type="PANTHER" id="PTHR10906">
    <property type="entry name" value="SECY/SEC61-ALPHA FAMILY MEMBER"/>
    <property type="match status" value="1"/>
</dbReference>
<evidence type="ECO:0000256" key="11">
    <source>
        <dbReference type="RuleBase" id="RU000537"/>
    </source>
</evidence>
<evidence type="ECO:0000256" key="10">
    <source>
        <dbReference type="HAMAP-Rule" id="MF_01465"/>
    </source>
</evidence>
<evidence type="ECO:0000313" key="14">
    <source>
        <dbReference type="EMBL" id="ADU96250.1"/>
    </source>
</evidence>